<name>A0A0F7IGN6_9EURY</name>
<dbReference type="PATRIC" id="fig|113653.22.peg.625"/>
<dbReference type="HOGENOM" id="CLU_035425_2_2_2"/>
<accession>A0A0F7IGN6</accession>
<keyword evidence="4" id="KW-1185">Reference proteome</keyword>
<dbReference type="GO" id="GO:0008299">
    <property type="term" value="P:isoprenoid biosynthetic process"/>
    <property type="evidence" value="ECO:0007669"/>
    <property type="project" value="UniProtKB-KW"/>
</dbReference>
<keyword evidence="1" id="KW-0414">Isoprene biosynthesis</keyword>
<dbReference type="CDD" id="cd00829">
    <property type="entry name" value="SCP-x_thiolase"/>
    <property type="match status" value="1"/>
</dbReference>
<organism evidence="3 4">
    <name type="scientific">Geoglobus ahangari</name>
    <dbReference type="NCBI Taxonomy" id="113653"/>
    <lineage>
        <taxon>Archaea</taxon>
        <taxon>Methanobacteriati</taxon>
        <taxon>Methanobacteriota</taxon>
        <taxon>Archaeoglobi</taxon>
        <taxon>Archaeoglobales</taxon>
        <taxon>Archaeoglobaceae</taxon>
        <taxon>Geoglobus</taxon>
    </lineage>
</organism>
<dbReference type="InterPro" id="IPR016039">
    <property type="entry name" value="Thiolase-like"/>
</dbReference>
<dbReference type="GO" id="GO:0003985">
    <property type="term" value="F:acetyl-CoA C-acetyltransferase activity"/>
    <property type="evidence" value="ECO:0007669"/>
    <property type="project" value="UniProtKB-EC"/>
</dbReference>
<keyword evidence="3" id="KW-0012">Acyltransferase</keyword>
<keyword evidence="3" id="KW-0808">Transferase</keyword>
<dbReference type="PANTHER" id="PTHR42870">
    <property type="entry name" value="ACETYL-COA C-ACETYLTRANSFERASE"/>
    <property type="match status" value="1"/>
</dbReference>
<sequence length="360" mass="39444">MRVGIVGIGMTSFGTHEEPFYNVAYEAARKALEDAEMERHEIDNVVLGGYDVSVGRTISNMYTAPAAGGYLKDEIRVSDDAAYALALAYMRIRSGIFDVAMVLGYGHCSETPMELVELLTLDPFFHRDLGLSYQMSYAMQSYTYKVRYDVEDEVSAEVVAEARKRALKYEYAHLKEEVTVDEVLSSEMAVFPLRKLELPPWSDGCIALILAEETVARRINPEPIWIEGLGWNTGNYYLGSRDLAELTSTRRAAQMAYRMVGCDARGVDAAEVMDLTPYHHLMSLEALGFAEDGEGKEVVKTGIPVNRSGGALCTNAHGTTGLFLTASLALQIREGADRGVTSAVSGYAAQNSIVTVLGAR</sequence>
<dbReference type="RefSeq" id="WP_048094641.1">
    <property type="nucleotide sequence ID" value="NZ_CP011267.1"/>
</dbReference>
<dbReference type="InParanoid" id="A0A0F7IGN6"/>
<dbReference type="Gene3D" id="3.40.47.10">
    <property type="match status" value="1"/>
</dbReference>
<dbReference type="PIRSF" id="PIRSF000429">
    <property type="entry name" value="Ac-CoA_Ac_transf"/>
    <property type="match status" value="1"/>
</dbReference>
<dbReference type="PANTHER" id="PTHR42870:SF7">
    <property type="entry name" value="ACETYL-COA C-ACETYLTRANSFERASE (ACETOACETYL-COA THIOLASE) (ACAB-3)"/>
    <property type="match status" value="1"/>
</dbReference>
<evidence type="ECO:0000313" key="4">
    <source>
        <dbReference type="Proteomes" id="UP000034723"/>
    </source>
</evidence>
<feature type="domain" description="Thiolase C-terminal" evidence="2">
    <location>
        <begin position="240"/>
        <end position="349"/>
    </location>
</feature>
<dbReference type="KEGG" id="gah:GAH_00625"/>
<dbReference type="AlphaFoldDB" id="A0A0F7IGN6"/>
<dbReference type="Pfam" id="PF22691">
    <property type="entry name" value="Thiolase_C_1"/>
    <property type="match status" value="1"/>
</dbReference>
<dbReference type="STRING" id="113653.GAH_00625"/>
<dbReference type="EMBL" id="CP011267">
    <property type="protein sequence ID" value="AKG92035.1"/>
    <property type="molecule type" value="Genomic_DNA"/>
</dbReference>
<evidence type="ECO:0000259" key="2">
    <source>
        <dbReference type="Pfam" id="PF22691"/>
    </source>
</evidence>
<proteinExistence type="predicted"/>
<reference evidence="3 4" key="1">
    <citation type="submission" date="2015-04" db="EMBL/GenBank/DDBJ databases">
        <title>The complete genome sequence of the hyperthermophilic, obligate iron-reducing archaeon Geoglobus ahangari strain 234T.</title>
        <authorList>
            <person name="Manzella M.P."/>
            <person name="Holmes D.E."/>
            <person name="Rocheleau J.M."/>
            <person name="Chung A."/>
            <person name="Reguera G."/>
            <person name="Kashefi K."/>
        </authorList>
    </citation>
    <scope>NUCLEOTIDE SEQUENCE [LARGE SCALE GENOMIC DNA]</scope>
    <source>
        <strain evidence="3 4">234</strain>
    </source>
</reference>
<evidence type="ECO:0000313" key="3">
    <source>
        <dbReference type="EMBL" id="AKG92035.1"/>
    </source>
</evidence>
<protein>
    <submittedName>
        <fullName evidence="3">Acetyl-CoA acetyltransferase</fullName>
        <ecNumber evidence="3">2.3.1.9</ecNumber>
    </submittedName>
</protein>
<dbReference type="InterPro" id="IPR055140">
    <property type="entry name" value="Thiolase_C_2"/>
</dbReference>
<gene>
    <name evidence="3" type="ORF">GAH_00625</name>
</gene>
<evidence type="ECO:0000256" key="1">
    <source>
        <dbReference type="ARBA" id="ARBA00023229"/>
    </source>
</evidence>
<dbReference type="EC" id="2.3.1.9" evidence="3"/>
<dbReference type="SUPFAM" id="SSF53901">
    <property type="entry name" value="Thiolase-like"/>
    <property type="match status" value="2"/>
</dbReference>
<dbReference type="GeneID" id="24803205"/>
<dbReference type="OrthoDB" id="380632at2157"/>
<dbReference type="InterPro" id="IPR002155">
    <property type="entry name" value="Thiolase"/>
</dbReference>
<dbReference type="Proteomes" id="UP000034723">
    <property type="component" value="Chromosome"/>
</dbReference>